<dbReference type="RefSeq" id="WP_172162857.1">
    <property type="nucleotide sequence ID" value="NZ_CP053564.1"/>
</dbReference>
<dbReference type="Gene3D" id="3.30.360.10">
    <property type="entry name" value="Dihydrodipicolinate Reductase, domain 2"/>
    <property type="match status" value="1"/>
</dbReference>
<dbReference type="Pfam" id="PF01408">
    <property type="entry name" value="GFO_IDH_MocA"/>
    <property type="match status" value="1"/>
</dbReference>
<dbReference type="KEGG" id="pbro:HOP40_25535"/>
<accession>A0A6M6JP43</accession>
<dbReference type="AlphaFoldDB" id="A0A6M6JP43"/>
<name>A0A6M6JP43_9PSEU</name>
<reference evidence="5 6" key="1">
    <citation type="submission" date="2020-05" db="EMBL/GenBank/DDBJ databases">
        <authorList>
            <person name="Mo P."/>
        </authorList>
    </citation>
    <scope>NUCLEOTIDE SEQUENCE [LARGE SCALE GENOMIC DNA]</scope>
    <source>
        <strain evidence="5 6">Gen01</strain>
    </source>
</reference>
<gene>
    <name evidence="5" type="ORF">HOP40_25535</name>
</gene>
<dbReference type="InterPro" id="IPR000683">
    <property type="entry name" value="Gfo/Idh/MocA-like_OxRdtase_N"/>
</dbReference>
<sequence length="330" mass="33632">MRLGLIGLGRIGAFHAQTLTDLEQVGSLVVADAAPGVTAEVAARLGAEPADSPEKLLAAGVDGVLIAAATDAHPALLRAAVDAGLPVFCEKPLAAGLADARATADAVRGAPVQIGYPRRFDAGFLAVRGAVAAGELGRVHTVRSTTLDPAPPPRAYLAGSGGLFRDCTVHDLDAVRWVTGQEITEVYAAGADRGDPMFGELGDIDAASLLLTMADGTIGVISNSRYNARGYDVRLEVHGAADSAAAGLDDGLPIRPLGPGALAPAGPAHAFFMDRLASAFRAELAAFTELVAGTRPSPCTVDDALAVAVAAEAATVSLREHRPVRTDEIA</sequence>
<dbReference type="SUPFAM" id="SSF51735">
    <property type="entry name" value="NAD(P)-binding Rossmann-fold domains"/>
    <property type="match status" value="1"/>
</dbReference>
<organism evidence="5 6">
    <name type="scientific">Pseudonocardia broussonetiae</name>
    <dbReference type="NCBI Taxonomy" id="2736640"/>
    <lineage>
        <taxon>Bacteria</taxon>
        <taxon>Bacillati</taxon>
        <taxon>Actinomycetota</taxon>
        <taxon>Actinomycetes</taxon>
        <taxon>Pseudonocardiales</taxon>
        <taxon>Pseudonocardiaceae</taxon>
        <taxon>Pseudonocardia</taxon>
    </lineage>
</organism>
<protein>
    <submittedName>
        <fullName evidence="5">Gfo/Idh/MocA family oxidoreductase</fullName>
    </submittedName>
</protein>
<proteinExistence type="inferred from homology"/>
<dbReference type="GO" id="GO:0000166">
    <property type="term" value="F:nucleotide binding"/>
    <property type="evidence" value="ECO:0007669"/>
    <property type="project" value="InterPro"/>
</dbReference>
<keyword evidence="6" id="KW-1185">Reference proteome</keyword>
<dbReference type="PANTHER" id="PTHR42840">
    <property type="entry name" value="NAD(P)-BINDING ROSSMANN-FOLD SUPERFAMILY PROTEIN-RELATED"/>
    <property type="match status" value="1"/>
</dbReference>
<evidence type="ECO:0000256" key="2">
    <source>
        <dbReference type="ARBA" id="ARBA00023002"/>
    </source>
</evidence>
<keyword evidence="2" id="KW-0560">Oxidoreductase</keyword>
<dbReference type="InterPro" id="IPR036291">
    <property type="entry name" value="NAD(P)-bd_dom_sf"/>
</dbReference>
<evidence type="ECO:0000256" key="1">
    <source>
        <dbReference type="ARBA" id="ARBA00010928"/>
    </source>
</evidence>
<dbReference type="Pfam" id="PF22725">
    <property type="entry name" value="GFO_IDH_MocA_C3"/>
    <property type="match status" value="1"/>
</dbReference>
<comment type="similarity">
    <text evidence="1">Belongs to the Gfo/Idh/MocA family.</text>
</comment>
<evidence type="ECO:0000259" key="3">
    <source>
        <dbReference type="Pfam" id="PF01408"/>
    </source>
</evidence>
<evidence type="ECO:0000313" key="5">
    <source>
        <dbReference type="EMBL" id="QJY48727.1"/>
    </source>
</evidence>
<dbReference type="PANTHER" id="PTHR42840:SF3">
    <property type="entry name" value="BINDING ROSSMANN FOLD OXIDOREDUCTASE, PUTATIVE (AFU_ORTHOLOGUE AFUA_2G10240)-RELATED"/>
    <property type="match status" value="1"/>
</dbReference>
<evidence type="ECO:0000259" key="4">
    <source>
        <dbReference type="Pfam" id="PF22725"/>
    </source>
</evidence>
<evidence type="ECO:0000313" key="6">
    <source>
        <dbReference type="Proteomes" id="UP000505377"/>
    </source>
</evidence>
<dbReference type="Gene3D" id="3.40.50.720">
    <property type="entry name" value="NAD(P)-binding Rossmann-like Domain"/>
    <property type="match status" value="1"/>
</dbReference>
<dbReference type="GO" id="GO:0016491">
    <property type="term" value="F:oxidoreductase activity"/>
    <property type="evidence" value="ECO:0007669"/>
    <property type="project" value="UniProtKB-KW"/>
</dbReference>
<dbReference type="InterPro" id="IPR055170">
    <property type="entry name" value="GFO_IDH_MocA-like_dom"/>
</dbReference>
<dbReference type="Proteomes" id="UP000505377">
    <property type="component" value="Chromosome"/>
</dbReference>
<dbReference type="SUPFAM" id="SSF55347">
    <property type="entry name" value="Glyceraldehyde-3-phosphate dehydrogenase-like, C-terminal domain"/>
    <property type="match status" value="1"/>
</dbReference>
<feature type="domain" description="GFO/IDH/MocA-like oxidoreductase" evidence="4">
    <location>
        <begin position="124"/>
        <end position="241"/>
    </location>
</feature>
<dbReference type="EMBL" id="CP053564">
    <property type="protein sequence ID" value="QJY48727.1"/>
    <property type="molecule type" value="Genomic_DNA"/>
</dbReference>
<feature type="domain" description="Gfo/Idh/MocA-like oxidoreductase N-terminal" evidence="3">
    <location>
        <begin position="2"/>
        <end position="113"/>
    </location>
</feature>